<dbReference type="GeneTree" id="ENSGT00980000199089"/>
<evidence type="ECO:0000313" key="3">
    <source>
        <dbReference type="Proteomes" id="UP000314982"/>
    </source>
</evidence>
<protein>
    <recommendedName>
        <fullName evidence="1">Pyrin domain-containing protein</fullName>
    </recommendedName>
</protein>
<dbReference type="CDD" id="cd08321">
    <property type="entry name" value="Pyrin_ASC-like"/>
    <property type="match status" value="1"/>
</dbReference>
<dbReference type="AlphaFoldDB" id="A0A4W5K9W7"/>
<dbReference type="InterPro" id="IPR004020">
    <property type="entry name" value="DAPIN"/>
</dbReference>
<organism evidence="2 3">
    <name type="scientific">Hucho hucho</name>
    <name type="common">huchen</name>
    <dbReference type="NCBI Taxonomy" id="62062"/>
    <lineage>
        <taxon>Eukaryota</taxon>
        <taxon>Metazoa</taxon>
        <taxon>Chordata</taxon>
        <taxon>Craniata</taxon>
        <taxon>Vertebrata</taxon>
        <taxon>Euteleostomi</taxon>
        <taxon>Actinopterygii</taxon>
        <taxon>Neopterygii</taxon>
        <taxon>Teleostei</taxon>
        <taxon>Protacanthopterygii</taxon>
        <taxon>Salmoniformes</taxon>
        <taxon>Salmonidae</taxon>
        <taxon>Salmoninae</taxon>
        <taxon>Hucho</taxon>
    </lineage>
</organism>
<accession>A0A4W5K9W7</accession>
<feature type="domain" description="Pyrin" evidence="1">
    <location>
        <begin position="51"/>
        <end position="132"/>
    </location>
</feature>
<dbReference type="Proteomes" id="UP000314982">
    <property type="component" value="Unassembled WGS sequence"/>
</dbReference>
<reference evidence="2" key="2">
    <citation type="submission" date="2025-08" db="UniProtKB">
        <authorList>
            <consortium name="Ensembl"/>
        </authorList>
    </citation>
    <scope>IDENTIFICATION</scope>
</reference>
<dbReference type="STRING" id="62062.ENSHHUP00000008784"/>
<dbReference type="SMART" id="SM01289">
    <property type="entry name" value="PYRIN"/>
    <property type="match status" value="1"/>
</dbReference>
<dbReference type="PROSITE" id="PS50824">
    <property type="entry name" value="DAPIN"/>
    <property type="match status" value="1"/>
</dbReference>
<sequence length="134" mass="14823">LTLNTIYLLFNDVDDLSNYSFLRSTCNQGLFLSPVTPPDGATAGTKVNFLLLNTLEGLGQGDPKKFQWCLIQGVEGFSSISKGQLEDADRLVTVDRMVESYCDEGAVKITLEILRMMGQNNLADELKEKLTKNV</sequence>
<dbReference type="InterPro" id="IPR011029">
    <property type="entry name" value="DEATH-like_dom_sf"/>
</dbReference>
<dbReference type="Pfam" id="PF02758">
    <property type="entry name" value="PYRIN"/>
    <property type="match status" value="1"/>
</dbReference>
<name>A0A4W5K9W7_9TELE</name>
<dbReference type="SUPFAM" id="SSF47986">
    <property type="entry name" value="DEATH domain"/>
    <property type="match status" value="1"/>
</dbReference>
<proteinExistence type="predicted"/>
<dbReference type="Ensembl" id="ENSHHUT00000009047.1">
    <property type="protein sequence ID" value="ENSHHUP00000008784.1"/>
    <property type="gene ID" value="ENSHHUG00000005380.1"/>
</dbReference>
<evidence type="ECO:0000259" key="1">
    <source>
        <dbReference type="PROSITE" id="PS50824"/>
    </source>
</evidence>
<dbReference type="Gene3D" id="1.10.533.10">
    <property type="entry name" value="Death Domain, Fas"/>
    <property type="match status" value="1"/>
</dbReference>
<reference evidence="2" key="3">
    <citation type="submission" date="2025-09" db="UniProtKB">
        <authorList>
            <consortium name="Ensembl"/>
        </authorList>
    </citation>
    <scope>IDENTIFICATION</scope>
</reference>
<reference evidence="3" key="1">
    <citation type="submission" date="2018-06" db="EMBL/GenBank/DDBJ databases">
        <title>Genome assembly of Danube salmon.</title>
        <authorList>
            <person name="Macqueen D.J."/>
            <person name="Gundappa M.K."/>
        </authorList>
    </citation>
    <scope>NUCLEOTIDE SEQUENCE [LARGE SCALE GENOMIC DNA]</scope>
</reference>
<evidence type="ECO:0000313" key="2">
    <source>
        <dbReference type="Ensembl" id="ENSHHUP00000008784.1"/>
    </source>
</evidence>
<keyword evidence="3" id="KW-1185">Reference proteome</keyword>